<proteinExistence type="predicted"/>
<evidence type="ECO:0000313" key="3">
    <source>
        <dbReference type="Proteomes" id="UP001055439"/>
    </source>
</evidence>
<reference evidence="2" key="1">
    <citation type="submission" date="2022-05" db="EMBL/GenBank/DDBJ databases">
        <title>The Musa troglodytarum L. genome provides insights into the mechanism of non-climacteric behaviour and enrichment of carotenoids.</title>
        <authorList>
            <person name="Wang J."/>
        </authorList>
    </citation>
    <scope>NUCLEOTIDE SEQUENCE</scope>
    <source>
        <tissue evidence="2">Leaf</tissue>
    </source>
</reference>
<dbReference type="AlphaFoldDB" id="A0A9E7IGL5"/>
<organism evidence="2 3">
    <name type="scientific">Musa troglodytarum</name>
    <name type="common">fe'i banana</name>
    <dbReference type="NCBI Taxonomy" id="320322"/>
    <lineage>
        <taxon>Eukaryota</taxon>
        <taxon>Viridiplantae</taxon>
        <taxon>Streptophyta</taxon>
        <taxon>Embryophyta</taxon>
        <taxon>Tracheophyta</taxon>
        <taxon>Spermatophyta</taxon>
        <taxon>Magnoliopsida</taxon>
        <taxon>Liliopsida</taxon>
        <taxon>Zingiberales</taxon>
        <taxon>Musaceae</taxon>
        <taxon>Musa</taxon>
    </lineage>
</organism>
<feature type="compositionally biased region" description="Basic and acidic residues" evidence="1">
    <location>
        <begin position="109"/>
        <end position="128"/>
    </location>
</feature>
<accession>A0A9E7IGL5</accession>
<dbReference type="EMBL" id="CP097511">
    <property type="protein sequence ID" value="URE47427.1"/>
    <property type="molecule type" value="Genomic_DNA"/>
</dbReference>
<dbReference type="OrthoDB" id="10445842at2759"/>
<name>A0A9E7IGL5_9LILI</name>
<dbReference type="Proteomes" id="UP001055439">
    <property type="component" value="Chromosome 9"/>
</dbReference>
<protein>
    <submittedName>
        <fullName evidence="2">Uncharacterized protein</fullName>
    </submittedName>
</protein>
<sequence length="137" mass="15270">MSVISALSPSSAFDVRVANGYQRARRLSVMLRLRDRAAPSFLCFNYQSASVFLICYIKGVHGDPKIKRPGLAHESCERDGQRKVGLGFLCLSIQRPPVSKLQSNQGRLSAERRKAKPYKEGTGLEHHPRVGTSQEED</sequence>
<feature type="region of interest" description="Disordered" evidence="1">
    <location>
        <begin position="98"/>
        <end position="137"/>
    </location>
</feature>
<keyword evidence="3" id="KW-1185">Reference proteome</keyword>
<evidence type="ECO:0000313" key="2">
    <source>
        <dbReference type="EMBL" id="URE47427.1"/>
    </source>
</evidence>
<gene>
    <name evidence="2" type="ORF">MUK42_32888</name>
</gene>
<evidence type="ECO:0000256" key="1">
    <source>
        <dbReference type="SAM" id="MobiDB-lite"/>
    </source>
</evidence>